<dbReference type="InterPro" id="IPR001309">
    <property type="entry name" value="Pept_C14_p20"/>
</dbReference>
<dbReference type="GO" id="GO:0004197">
    <property type="term" value="F:cysteine-type endopeptidase activity"/>
    <property type="evidence" value="ECO:0007669"/>
    <property type="project" value="InterPro"/>
</dbReference>
<dbReference type="AlphaFoldDB" id="A0A1X7VND4"/>
<dbReference type="InParanoid" id="A0A1X7VND4"/>
<evidence type="ECO:0000313" key="2">
    <source>
        <dbReference type="EnsemblMetazoa" id="Aqu2.1.41345_001"/>
    </source>
</evidence>
<reference evidence="2" key="1">
    <citation type="submission" date="2017-05" db="UniProtKB">
        <authorList>
            <consortium name="EnsemblMetazoa"/>
        </authorList>
    </citation>
    <scope>IDENTIFICATION</scope>
</reference>
<evidence type="ECO:0000259" key="1">
    <source>
        <dbReference type="PROSITE" id="PS50208"/>
    </source>
</evidence>
<organism evidence="2">
    <name type="scientific">Amphimedon queenslandica</name>
    <name type="common">Sponge</name>
    <dbReference type="NCBI Taxonomy" id="400682"/>
    <lineage>
        <taxon>Eukaryota</taxon>
        <taxon>Metazoa</taxon>
        <taxon>Porifera</taxon>
        <taxon>Demospongiae</taxon>
        <taxon>Heteroscleromorpha</taxon>
        <taxon>Haplosclerida</taxon>
        <taxon>Niphatidae</taxon>
        <taxon>Amphimedon</taxon>
    </lineage>
</organism>
<dbReference type="Gene3D" id="3.40.50.1460">
    <property type="match status" value="1"/>
</dbReference>
<dbReference type="InterPro" id="IPR011600">
    <property type="entry name" value="Pept_C14_caspase"/>
</dbReference>
<dbReference type="EnsemblMetazoa" id="Aqu2.1.41345_001">
    <property type="protein sequence ID" value="Aqu2.1.41345_001"/>
    <property type="gene ID" value="Aqu2.1.41345"/>
</dbReference>
<dbReference type="InterPro" id="IPR029030">
    <property type="entry name" value="Caspase-like_dom_sf"/>
</dbReference>
<dbReference type="Pfam" id="PF00656">
    <property type="entry name" value="Peptidase_C14"/>
    <property type="match status" value="1"/>
</dbReference>
<accession>A0A1X7VND4</accession>
<dbReference type="GO" id="GO:0006508">
    <property type="term" value="P:proteolysis"/>
    <property type="evidence" value="ECO:0007669"/>
    <property type="project" value="InterPro"/>
</dbReference>
<name>A0A1X7VND4_AMPQE</name>
<sequence>ATDINTFILQRLQIDDLAVEVVPAGYYKPTFYNPNPMKLPDRENWLHDLIKFAHSQIKKKHNFSLWNLNDKIHLAIIIDNHGKVKKEEDGTKTINDDAQKIKEALNNLGYCTLYFNSLSSRPINTLLEVLHQIDHSQLATFAFIFLCKGKTRHLYDCNSEIVEVDKIFGRLQNDQSPFAQLPKIYYFHIAHDQEPKEKLEVSSIPSKNSILLITSVIQENSSVVLDTVMNNLKQGASIQKCFAEIQEEFNRKNNTNMYIDSFTDKFVLPTPYKPFNSRERVLQEAAGAIPLYVAPNTF</sequence>
<dbReference type="SUPFAM" id="SSF52129">
    <property type="entry name" value="Caspase-like"/>
    <property type="match status" value="1"/>
</dbReference>
<proteinExistence type="predicted"/>
<protein>
    <recommendedName>
        <fullName evidence="1">Caspase family p20 domain-containing protein</fullName>
    </recommendedName>
</protein>
<dbReference type="PROSITE" id="PS50208">
    <property type="entry name" value="CASPASE_P20"/>
    <property type="match status" value="1"/>
</dbReference>
<feature type="domain" description="Caspase family p20" evidence="1">
    <location>
        <begin position="71"/>
        <end position="177"/>
    </location>
</feature>